<dbReference type="GO" id="GO:0003677">
    <property type="term" value="F:DNA binding"/>
    <property type="evidence" value="ECO:0007669"/>
    <property type="project" value="UniProtKB-KW"/>
</dbReference>
<name>A0A078J774_BRANA</name>
<keyword evidence="3" id="KW-0863">Zinc-finger</keyword>
<evidence type="ECO:0000259" key="7">
    <source>
        <dbReference type="Pfam" id="PF02721"/>
    </source>
</evidence>
<dbReference type="InterPro" id="IPR025476">
    <property type="entry name" value="Helitron_helicase-like"/>
</dbReference>
<feature type="compositionally biased region" description="Basic and acidic residues" evidence="6">
    <location>
        <begin position="674"/>
        <end position="686"/>
    </location>
</feature>
<dbReference type="PANTHER" id="PTHR45786:SF66">
    <property type="entry name" value="HOOK MOTIF PROTEIN, PUTATIVE-RELATED"/>
    <property type="match status" value="1"/>
</dbReference>
<protein>
    <submittedName>
        <fullName evidence="10">BnaAnng15890D protein</fullName>
    </submittedName>
</protein>
<dbReference type="InterPro" id="IPR047192">
    <property type="entry name" value="Euk_RPA1_DBD_C"/>
</dbReference>
<dbReference type="Pfam" id="PF14214">
    <property type="entry name" value="Helitron_like_N"/>
    <property type="match status" value="1"/>
</dbReference>
<gene>
    <name evidence="10" type="primary">BnaAnng15890D</name>
    <name evidence="10" type="ORF">GSBRNA2T00025710001</name>
</gene>
<evidence type="ECO:0000256" key="1">
    <source>
        <dbReference type="ARBA" id="ARBA00005690"/>
    </source>
</evidence>
<feature type="compositionally biased region" description="Acidic residues" evidence="6">
    <location>
        <begin position="758"/>
        <end position="767"/>
    </location>
</feature>
<evidence type="ECO:0000259" key="8">
    <source>
        <dbReference type="Pfam" id="PF08646"/>
    </source>
</evidence>
<dbReference type="STRING" id="3708.A0A078J774"/>
<organism evidence="10 11">
    <name type="scientific">Brassica napus</name>
    <name type="common">Rape</name>
    <dbReference type="NCBI Taxonomy" id="3708"/>
    <lineage>
        <taxon>Eukaryota</taxon>
        <taxon>Viridiplantae</taxon>
        <taxon>Streptophyta</taxon>
        <taxon>Embryophyta</taxon>
        <taxon>Tracheophyta</taxon>
        <taxon>Spermatophyta</taxon>
        <taxon>Magnoliopsida</taxon>
        <taxon>eudicotyledons</taxon>
        <taxon>Gunneridae</taxon>
        <taxon>Pentapetalae</taxon>
        <taxon>rosids</taxon>
        <taxon>malvids</taxon>
        <taxon>Brassicales</taxon>
        <taxon>Brassicaceae</taxon>
        <taxon>Brassiceae</taxon>
        <taxon>Brassica</taxon>
    </lineage>
</organism>
<dbReference type="Proteomes" id="UP000028999">
    <property type="component" value="Unassembled WGS sequence"/>
</dbReference>
<evidence type="ECO:0000256" key="6">
    <source>
        <dbReference type="SAM" id="MobiDB-lite"/>
    </source>
</evidence>
<feature type="domain" description="Replication protein A 70 kDa DNA-binding subunit B/D first OB fold" evidence="7">
    <location>
        <begin position="5"/>
        <end position="104"/>
    </location>
</feature>
<dbReference type="EMBL" id="LK033737">
    <property type="protein sequence ID" value="CDY59191.1"/>
    <property type="molecule type" value="Genomic_DNA"/>
</dbReference>
<keyword evidence="5" id="KW-0238">DNA-binding</keyword>
<dbReference type="PANTHER" id="PTHR45786">
    <property type="entry name" value="DNA BINDING PROTEIN-LIKE"/>
    <property type="match status" value="1"/>
</dbReference>
<feature type="region of interest" description="Disordered" evidence="6">
    <location>
        <begin position="660"/>
        <end position="703"/>
    </location>
</feature>
<dbReference type="GO" id="GO:0008270">
    <property type="term" value="F:zinc ion binding"/>
    <property type="evidence" value="ECO:0007669"/>
    <property type="project" value="UniProtKB-KW"/>
</dbReference>
<feature type="region of interest" description="Disordered" evidence="6">
    <location>
        <begin position="528"/>
        <end position="569"/>
    </location>
</feature>
<evidence type="ECO:0000256" key="4">
    <source>
        <dbReference type="ARBA" id="ARBA00022833"/>
    </source>
</evidence>
<sequence>MAAMNNISELKPFKSMWKVKVKIIRLWKQYSAAGGETIEMVFVDSRGDKIHGTVKKDEVGQFAHVLHQGQTKLLINFTVTHSSGSYRTTKHPYKVVFLPTTRVRICEALPYNMTGLEPVNYRAVLNGKLDPDFLVDVVGQVVEVSHIEVVSVNGKDTQKISVELRDTEDERLPLVLWGKFAEDISDAVQLRSENTVICVLRFGKIKIWKDERSVSNAYNVSDVTVNPENIAEVQAFIRLLPKDDLKLSIVDSKPLALANGVSEKDDFFVHTPRKTIAEVLESRQVEKCIVMATIAGIDSDMGWYYLSCKVCAKKVITVPSDNYDDGDEHDVLACNYYCPKCKTNSPKLLPRYKLHLVVLDNTKDCKFLLFDNLALQLLRQPCIELTGPITDEIQDPDVLPPILNDLKGKTFLFKIQIEKENFVYKHDTFKVLKIITNLGMINEFEAAQSPTGSENMLSGTFSTQSDAPEGSLMIQGGSSGSTDLTPAKRTRTPIINLEEAFDQNSVTKMACTIKRYSDSAVTVQNLSIEPESKVDMNRTSKKKKNENGDGIPPPKRRKQVNRTNEEPDLNVLQDITNSNGNITKDARMQRRLRLIQKRKFGDRNIQEVNQTGISMIQSQNVHKLPSQGSRNETQNQNISVMENHPIETQSNQTADLMASTVEQSGYPSKKRACREKSSSLIRKQESVKGNTKFSNRHGGHTIRMSPSVQNITQSTLFDIGSLINPTQTLCSEGPHSSGTTNLTDIPGPSSSAISVDSDSSDNDDDLWECSSGDGVETGTDSDTCDDNSSEILKRQAQTKFELVQKLQILHQQFLLKRKEIEVRKIWLLTGLDMSTRLQKKKTTVTVCAPTVSTKEKGDKDYKDDGDLTNKCPKCGALFWYNERGLLTNDDPISKHYQDNIRALNMMFSFTSLGGKIDNSVNMGKGPKVFKLHGENFHLIGSVKPKPTEPAKFSQLYIHDTENEVRNRISALSGNSERSKIREDLVEAIMNMLRASNVHVKTFRNAKDRFNNEDEREELSLVLIHSRLKDGRVYNLPTSSEVAALVVGDFQENMDKRDIILEKNSGKLKRINELHPCYLPLQKPNISMREFFAYRIMVREVGSQVLLLSRRLLQQFLVDAYTMIESHRLRYIRKNQSNLRTLKFSKFVAAANDGNSSVAIEGNRIIIPSSFTGGPRYMHQMYLDAMSICKYFGFPDLFITFTCNPKWPELTRYFKKYNLKSEDRPDLCCRLFKIKLDSMMDDLTKKQLLGKTVSGMSLIKFNIFFISNIYAQFSKVLAD</sequence>
<feature type="region of interest" description="Disordered" evidence="6">
    <location>
        <begin position="729"/>
        <end position="786"/>
    </location>
</feature>
<feature type="domain" description="Helitron helicase-like" evidence="9">
    <location>
        <begin position="1090"/>
        <end position="1261"/>
    </location>
</feature>
<reference evidence="10 11" key="1">
    <citation type="journal article" date="2014" name="Science">
        <title>Plant genetics. Early allopolyploid evolution in the post-Neolithic Brassica napus oilseed genome.</title>
        <authorList>
            <person name="Chalhoub B."/>
            <person name="Denoeud F."/>
            <person name="Liu S."/>
            <person name="Parkin I.A."/>
            <person name="Tang H."/>
            <person name="Wang X."/>
            <person name="Chiquet J."/>
            <person name="Belcram H."/>
            <person name="Tong C."/>
            <person name="Samans B."/>
            <person name="Correa M."/>
            <person name="Da Silva C."/>
            <person name="Just J."/>
            <person name="Falentin C."/>
            <person name="Koh C.S."/>
            <person name="Le Clainche I."/>
            <person name="Bernard M."/>
            <person name="Bento P."/>
            <person name="Noel B."/>
            <person name="Labadie K."/>
            <person name="Alberti A."/>
            <person name="Charles M."/>
            <person name="Arnaud D."/>
            <person name="Guo H."/>
            <person name="Daviaud C."/>
            <person name="Alamery S."/>
            <person name="Jabbari K."/>
            <person name="Zhao M."/>
            <person name="Edger P.P."/>
            <person name="Chelaifa H."/>
            <person name="Tack D."/>
            <person name="Lassalle G."/>
            <person name="Mestiri I."/>
            <person name="Schnel N."/>
            <person name="Le Paslier M.C."/>
            <person name="Fan G."/>
            <person name="Renault V."/>
            <person name="Bayer P.E."/>
            <person name="Golicz A.A."/>
            <person name="Manoli S."/>
            <person name="Lee T.H."/>
            <person name="Thi V.H."/>
            <person name="Chalabi S."/>
            <person name="Hu Q."/>
            <person name="Fan C."/>
            <person name="Tollenaere R."/>
            <person name="Lu Y."/>
            <person name="Battail C."/>
            <person name="Shen J."/>
            <person name="Sidebottom C.H."/>
            <person name="Wang X."/>
            <person name="Canaguier A."/>
            <person name="Chauveau A."/>
            <person name="Berard A."/>
            <person name="Deniot G."/>
            <person name="Guan M."/>
            <person name="Liu Z."/>
            <person name="Sun F."/>
            <person name="Lim Y.P."/>
            <person name="Lyons E."/>
            <person name="Town C.D."/>
            <person name="Bancroft I."/>
            <person name="Wang X."/>
            <person name="Meng J."/>
            <person name="Ma J."/>
            <person name="Pires J.C."/>
            <person name="King G.J."/>
            <person name="Brunel D."/>
            <person name="Delourme R."/>
            <person name="Renard M."/>
            <person name="Aury J.M."/>
            <person name="Adams K.L."/>
            <person name="Batley J."/>
            <person name="Snowdon R.J."/>
            <person name="Tost J."/>
            <person name="Edwards D."/>
            <person name="Zhou Y."/>
            <person name="Hua W."/>
            <person name="Sharpe A.G."/>
            <person name="Paterson A.H."/>
            <person name="Guan C."/>
            <person name="Wincker P."/>
        </authorList>
    </citation>
    <scope>NUCLEOTIDE SEQUENCE [LARGE SCALE GENOMIC DNA]</scope>
    <source>
        <strain evidence="11">cv. Darmor-bzh</strain>
    </source>
</reference>
<proteinExistence type="inferred from homology"/>
<dbReference type="CDD" id="cd04481">
    <property type="entry name" value="RPA1_DBD_B_like"/>
    <property type="match status" value="1"/>
</dbReference>
<dbReference type="Pfam" id="PF02721">
    <property type="entry name" value="DUF223"/>
    <property type="match status" value="1"/>
</dbReference>
<dbReference type="Gene3D" id="2.40.50.140">
    <property type="entry name" value="Nucleic acid-binding proteins"/>
    <property type="match status" value="3"/>
</dbReference>
<evidence type="ECO:0000313" key="11">
    <source>
        <dbReference type="Proteomes" id="UP000028999"/>
    </source>
</evidence>
<dbReference type="SUPFAM" id="SSF50249">
    <property type="entry name" value="Nucleic acid-binding proteins"/>
    <property type="match status" value="3"/>
</dbReference>
<evidence type="ECO:0000256" key="3">
    <source>
        <dbReference type="ARBA" id="ARBA00022771"/>
    </source>
</evidence>
<keyword evidence="4" id="KW-0862">Zinc</keyword>
<evidence type="ECO:0000256" key="5">
    <source>
        <dbReference type="ARBA" id="ARBA00023125"/>
    </source>
</evidence>
<evidence type="ECO:0000256" key="2">
    <source>
        <dbReference type="ARBA" id="ARBA00022723"/>
    </source>
</evidence>
<feature type="compositionally biased region" description="Polar residues" evidence="6">
    <location>
        <begin position="729"/>
        <end position="743"/>
    </location>
</feature>
<dbReference type="PaxDb" id="3708-A0A078J774"/>
<comment type="similarity">
    <text evidence="1">Belongs to the replication factor A protein 1 family.</text>
</comment>
<dbReference type="CDD" id="cd04480">
    <property type="entry name" value="RPA1_DBD_A_like"/>
    <property type="match status" value="1"/>
</dbReference>
<keyword evidence="11" id="KW-1185">Reference proteome</keyword>
<dbReference type="InterPro" id="IPR003871">
    <property type="entry name" value="RFA1B/D_OB_1st"/>
</dbReference>
<dbReference type="CDD" id="cd04476">
    <property type="entry name" value="RPA1_DBD_C"/>
    <property type="match status" value="1"/>
</dbReference>
<dbReference type="Pfam" id="PF08646">
    <property type="entry name" value="Rep_fac-A_C"/>
    <property type="match status" value="1"/>
</dbReference>
<evidence type="ECO:0000313" key="10">
    <source>
        <dbReference type="EMBL" id="CDY59191.1"/>
    </source>
</evidence>
<feature type="domain" description="Replication factor A C-terminal" evidence="8">
    <location>
        <begin position="290"/>
        <end position="423"/>
    </location>
</feature>
<dbReference type="InterPro" id="IPR012340">
    <property type="entry name" value="NA-bd_OB-fold"/>
</dbReference>
<keyword evidence="2" id="KW-0479">Metal-binding</keyword>
<dbReference type="InterPro" id="IPR013955">
    <property type="entry name" value="Rep_factor-A_C"/>
</dbReference>
<dbReference type="AlphaFoldDB" id="A0A078J774"/>
<dbReference type="Gramene" id="CDY59191">
    <property type="protein sequence ID" value="CDY59191"/>
    <property type="gene ID" value="GSBRNA2T00025710001"/>
</dbReference>
<evidence type="ECO:0000259" key="9">
    <source>
        <dbReference type="Pfam" id="PF14214"/>
    </source>
</evidence>
<accession>A0A078J774</accession>